<keyword evidence="3 6" id="KW-1133">Transmembrane helix</keyword>
<evidence type="ECO:0000256" key="6">
    <source>
        <dbReference type="SAM" id="Phobius"/>
    </source>
</evidence>
<protein>
    <submittedName>
        <fullName evidence="7">Integral to membrane protein</fullName>
    </submittedName>
</protein>
<proteinExistence type="predicted"/>
<dbReference type="PANTHER" id="PTHR16201:SF37">
    <property type="entry name" value="PQ-LOOP REPEAT-CONTAINING PROTEIN"/>
    <property type="match status" value="1"/>
</dbReference>
<feature type="transmembrane region" description="Helical" evidence="6">
    <location>
        <begin position="160"/>
        <end position="184"/>
    </location>
</feature>
<evidence type="ECO:0000313" key="8">
    <source>
        <dbReference type="Proteomes" id="UP001182556"/>
    </source>
</evidence>
<gene>
    <name evidence="7" type="ORF">DB88DRAFT_487586</name>
</gene>
<dbReference type="GO" id="GO:0016020">
    <property type="term" value="C:membrane"/>
    <property type="evidence" value="ECO:0007669"/>
    <property type="project" value="UniProtKB-SubCell"/>
</dbReference>
<name>A0AAD9FRR9_PAPLA</name>
<dbReference type="AlphaFoldDB" id="A0AAD9FRR9"/>
<dbReference type="FunFam" id="1.20.1280.290:FF:000039">
    <property type="entry name" value="Integral membrane protein"/>
    <property type="match status" value="1"/>
</dbReference>
<accession>A0AAD9FRR9</accession>
<evidence type="ECO:0000256" key="2">
    <source>
        <dbReference type="ARBA" id="ARBA00022692"/>
    </source>
</evidence>
<dbReference type="Gene3D" id="1.20.1280.290">
    <property type="match status" value="2"/>
</dbReference>
<comment type="subcellular location">
    <subcellularLocation>
        <location evidence="1">Membrane</location>
        <topology evidence="1">Multi-pass membrane protein</topology>
    </subcellularLocation>
</comment>
<comment type="caution">
    <text evidence="7">The sequence shown here is derived from an EMBL/GenBank/DDBJ whole genome shotgun (WGS) entry which is preliminary data.</text>
</comment>
<dbReference type="PANTHER" id="PTHR16201">
    <property type="entry name" value="SEVEN TRANSMEMBRANE PROTEIN 1-RELATED"/>
    <property type="match status" value="1"/>
</dbReference>
<feature type="compositionally biased region" description="Low complexity" evidence="5">
    <location>
        <begin position="226"/>
        <end position="240"/>
    </location>
</feature>
<keyword evidence="8" id="KW-1185">Reference proteome</keyword>
<feature type="transmembrane region" description="Helical" evidence="6">
    <location>
        <begin position="99"/>
        <end position="120"/>
    </location>
</feature>
<evidence type="ECO:0000256" key="5">
    <source>
        <dbReference type="SAM" id="MobiDB-lite"/>
    </source>
</evidence>
<evidence type="ECO:0000256" key="1">
    <source>
        <dbReference type="ARBA" id="ARBA00004141"/>
    </source>
</evidence>
<feature type="transmembrane region" description="Helical" evidence="6">
    <location>
        <begin position="132"/>
        <end position="148"/>
    </location>
</feature>
<dbReference type="Proteomes" id="UP001182556">
    <property type="component" value="Unassembled WGS sequence"/>
</dbReference>
<evidence type="ECO:0000313" key="7">
    <source>
        <dbReference type="EMBL" id="KAK1925001.1"/>
    </source>
</evidence>
<sequence>MVKPNHAAENALATIGAVCWSLQIVPQLVKSFREKSTHGLSMWLMLTWVVSCLPFSAYIIAQDLSIPLKIQPHLFGFFGLVSVAQCLYYGRRWSLTKTLTFFVAFLMLWAGFETGSIYALRAGMDNGTDAPMQLYGYLSAVLLAGALLPQYWEIYRLKEVVGISLIFMAVDIAGGLFSLLSLIFREEFDIAACVSYTLVVVLDGLVVLLAFILNPIARRRKRKEAAQAGSQDSSTQSTQPPESPMDVEHGMLGGEAYDENGEKLARMMPMPDHHVHARDESYSDHHHGHSPHQQEEGANQAL</sequence>
<feature type="transmembrane region" description="Helical" evidence="6">
    <location>
        <begin position="41"/>
        <end position="61"/>
    </location>
</feature>
<reference evidence="7" key="1">
    <citation type="submission" date="2023-02" db="EMBL/GenBank/DDBJ databases">
        <title>Identification and recombinant expression of a fungal hydrolase from Papiliotrema laurentii that hydrolyzes apple cutin and clears colloidal polyester polyurethane.</title>
        <authorList>
            <consortium name="DOE Joint Genome Institute"/>
            <person name="Roman V.A."/>
            <person name="Bojanowski C."/>
            <person name="Crable B.R."/>
            <person name="Wagner D.N."/>
            <person name="Hung C.S."/>
            <person name="Nadeau L.J."/>
            <person name="Schratz L."/>
            <person name="Haridas S."/>
            <person name="Pangilinan J."/>
            <person name="Lipzen A."/>
            <person name="Na H."/>
            <person name="Yan M."/>
            <person name="Ng V."/>
            <person name="Grigoriev I.V."/>
            <person name="Spatafora J.W."/>
            <person name="Barlow D."/>
            <person name="Biffinger J."/>
            <person name="Kelley-Loughnane N."/>
            <person name="Varaljay V.A."/>
            <person name="Crookes-Goodson W.J."/>
        </authorList>
    </citation>
    <scope>NUCLEOTIDE SEQUENCE</scope>
    <source>
        <strain evidence="7">5307AH</strain>
    </source>
</reference>
<organism evidence="7 8">
    <name type="scientific">Papiliotrema laurentii</name>
    <name type="common">Cryptococcus laurentii</name>
    <dbReference type="NCBI Taxonomy" id="5418"/>
    <lineage>
        <taxon>Eukaryota</taxon>
        <taxon>Fungi</taxon>
        <taxon>Dikarya</taxon>
        <taxon>Basidiomycota</taxon>
        <taxon>Agaricomycotina</taxon>
        <taxon>Tremellomycetes</taxon>
        <taxon>Tremellales</taxon>
        <taxon>Rhynchogastremaceae</taxon>
        <taxon>Papiliotrema</taxon>
    </lineage>
</organism>
<feature type="region of interest" description="Disordered" evidence="5">
    <location>
        <begin position="223"/>
        <end position="302"/>
    </location>
</feature>
<dbReference type="InterPro" id="IPR051415">
    <property type="entry name" value="LAAT-1"/>
</dbReference>
<feature type="transmembrane region" description="Helical" evidence="6">
    <location>
        <begin position="190"/>
        <end position="213"/>
    </location>
</feature>
<dbReference type="InterPro" id="IPR006603">
    <property type="entry name" value="PQ-loop_rpt"/>
</dbReference>
<keyword evidence="4 6" id="KW-0472">Membrane</keyword>
<dbReference type="EMBL" id="JAODAN010000004">
    <property type="protein sequence ID" value="KAK1925001.1"/>
    <property type="molecule type" value="Genomic_DNA"/>
</dbReference>
<dbReference type="Pfam" id="PF04193">
    <property type="entry name" value="PQ-loop"/>
    <property type="match status" value="2"/>
</dbReference>
<feature type="transmembrane region" description="Helical" evidence="6">
    <location>
        <begin position="73"/>
        <end position="90"/>
    </location>
</feature>
<evidence type="ECO:0000256" key="4">
    <source>
        <dbReference type="ARBA" id="ARBA00023136"/>
    </source>
</evidence>
<evidence type="ECO:0000256" key="3">
    <source>
        <dbReference type="ARBA" id="ARBA00022989"/>
    </source>
</evidence>
<dbReference type="SMART" id="SM00679">
    <property type="entry name" value="CTNS"/>
    <property type="match status" value="2"/>
</dbReference>
<keyword evidence="2 6" id="KW-0812">Transmembrane</keyword>
<feature type="compositionally biased region" description="Basic and acidic residues" evidence="5">
    <location>
        <begin position="260"/>
        <end position="285"/>
    </location>
</feature>